<name>A0A031G1M3_9MICO</name>
<dbReference type="Pfam" id="PF07944">
    <property type="entry name" value="Beta-AFase-like_GH127_cat"/>
    <property type="match status" value="1"/>
</dbReference>
<dbReference type="Pfam" id="PF16375">
    <property type="entry name" value="DUF4986"/>
    <property type="match status" value="1"/>
</dbReference>
<gene>
    <name evidence="5" type="ORF">BW34_00416</name>
</gene>
<evidence type="ECO:0000259" key="2">
    <source>
        <dbReference type="Pfam" id="PF16375"/>
    </source>
</evidence>
<dbReference type="SUPFAM" id="SSF48208">
    <property type="entry name" value="Six-hairpin glycosidases"/>
    <property type="match status" value="1"/>
</dbReference>
<dbReference type="InterPro" id="IPR012878">
    <property type="entry name" value="Beta-AFase-like_GH127_cat"/>
</dbReference>
<organism evidence="5 6">
    <name type="scientific">Microbacterium oleivorans</name>
    <dbReference type="NCBI Taxonomy" id="273677"/>
    <lineage>
        <taxon>Bacteria</taxon>
        <taxon>Bacillati</taxon>
        <taxon>Actinomycetota</taxon>
        <taxon>Actinomycetes</taxon>
        <taxon>Micrococcales</taxon>
        <taxon>Microbacteriaceae</taxon>
        <taxon>Microbacterium</taxon>
    </lineage>
</organism>
<dbReference type="InterPro" id="IPR008928">
    <property type="entry name" value="6-hairpin_glycosidase_sf"/>
</dbReference>
<dbReference type="PANTHER" id="PTHR31151">
    <property type="entry name" value="PROLINE-TRNA LIGASE (DUF1680)"/>
    <property type="match status" value="1"/>
</dbReference>
<dbReference type="Proteomes" id="UP000024001">
    <property type="component" value="Unassembled WGS sequence"/>
</dbReference>
<evidence type="ECO:0000259" key="1">
    <source>
        <dbReference type="Pfam" id="PF07944"/>
    </source>
</evidence>
<dbReference type="Pfam" id="PF20620">
    <property type="entry name" value="DUF6805"/>
    <property type="match status" value="1"/>
</dbReference>
<feature type="domain" description="Glycoside hydrolase GH146 substrate-binding" evidence="3">
    <location>
        <begin position="624"/>
        <end position="728"/>
    </location>
</feature>
<dbReference type="GO" id="GO:0005975">
    <property type="term" value="P:carbohydrate metabolic process"/>
    <property type="evidence" value="ECO:0007669"/>
    <property type="project" value="InterPro"/>
</dbReference>
<sequence length="756" mass="82162">MTEVSSARGPEAIGLADVALTEGPFAAAQRRALRSALELDADRLLAPFRREAGLETGPGYGGWEADGLDGHTLGHVMSALSAHTATGSSDARERLELLLAGLRECQLALGTGYIGGVPEGVALWREIDAGRIEAQTFDLNGRWVPLYNLHKVLTGAIDAAVYAGSQTGHAVAADFVDWWVSTFRAISDDQVDRVLRTESGGLAASFGRWAEYAGDDAAASLAFRLTARQLWEPLAAGRDELDGLHANAQIPLVVGYAVLARLGGSPEMAAAARTFWKSVTRHRTSAIGGNSVREHFPPRDDWSSMFTAREGPETCNTVNMVELARELYRLDGDLDYLSYIDRAMSAHLLSVQHPDHGGIVYFTSHRPGHHRVYSRRETGFWCCMGTGLEAPARFGAAAFAMAPGRVDVNLLIGARARFDDLLLETATERPFADDAVVQVTVPTSRRFTLRVRVPDGVVADSARARVEGDLYEPSADGWFEMDREWVDATTVHLALPPALRMEDAPDGSGWAWIVDGPRVLAERLDGSPVDPLATDARMGHIARGDLLPLADAPVLTSGDLVAAERRAGHRVVLPRTSTRRDVVLEPFASLHDDRYILSFPVVHDGDVARRRAELAAEDERADVIDARTIDLLTFGQQQPESDHALTLEDSESGYDLVHWRRFHAPARFVLQDWGASASVLRVRWLADAEARHLTIHVDGAAIADLDVEPGDTGDRAIDIDLSAFADGRSEWIITVSGGPGRTPRLTETRLMSSSLG</sequence>
<feature type="domain" description="Non-reducing end beta-L-arabinofuranosidase-like GH127 middle" evidence="4">
    <location>
        <begin position="406"/>
        <end position="496"/>
    </location>
</feature>
<protein>
    <submittedName>
        <fullName evidence="5">Uncharacterized protein</fullName>
    </submittedName>
</protein>
<evidence type="ECO:0000313" key="5">
    <source>
        <dbReference type="EMBL" id="EZP29790.1"/>
    </source>
</evidence>
<dbReference type="EMBL" id="JFYO01000001">
    <property type="protein sequence ID" value="EZP29790.1"/>
    <property type="molecule type" value="Genomic_DNA"/>
</dbReference>
<dbReference type="PANTHER" id="PTHR31151:SF0">
    <property type="entry name" value="PROLINE-TRNA LIGASE (DUF1680)"/>
    <property type="match status" value="1"/>
</dbReference>
<dbReference type="InterPro" id="IPR032275">
    <property type="entry name" value="DUF4986"/>
</dbReference>
<evidence type="ECO:0000259" key="4">
    <source>
        <dbReference type="Pfam" id="PF20736"/>
    </source>
</evidence>
<dbReference type="Pfam" id="PF20736">
    <property type="entry name" value="Glyco_hydro127M"/>
    <property type="match status" value="1"/>
</dbReference>
<dbReference type="InterPro" id="IPR046544">
    <property type="entry name" value="GH146_SB_dom"/>
</dbReference>
<comment type="caution">
    <text evidence="5">The sequence shown here is derived from an EMBL/GenBank/DDBJ whole genome shotgun (WGS) entry which is preliminary data.</text>
</comment>
<accession>A0A031G1M3</accession>
<reference evidence="5 6" key="1">
    <citation type="submission" date="2014-03" db="EMBL/GenBank/DDBJ databases">
        <title>Draft Genome Sequences of 13 Willow Endophytes.</title>
        <authorList>
            <person name="Gan H.Y."/>
            <person name="Gan H.M."/>
            <person name="Savka M.A."/>
            <person name="Hudson A.O."/>
        </authorList>
    </citation>
    <scope>NUCLEOTIDE SEQUENCE [LARGE SCALE GENOMIC DNA]</scope>
    <source>
        <strain evidence="5 6">RIT293</strain>
    </source>
</reference>
<feature type="domain" description="DUF4986" evidence="2">
    <location>
        <begin position="532"/>
        <end position="598"/>
    </location>
</feature>
<keyword evidence="6" id="KW-1185">Reference proteome</keyword>
<dbReference type="RefSeq" id="WP_036309039.1">
    <property type="nucleotide sequence ID" value="NZ_JFYO01000001.1"/>
</dbReference>
<dbReference type="InterPro" id="IPR049046">
    <property type="entry name" value="Beta-AFase-like_GH127_middle"/>
</dbReference>
<dbReference type="AlphaFoldDB" id="A0A031G1M3"/>
<evidence type="ECO:0000259" key="3">
    <source>
        <dbReference type="Pfam" id="PF20620"/>
    </source>
</evidence>
<proteinExistence type="predicted"/>
<dbReference type="eggNOG" id="COG3533">
    <property type="taxonomic scope" value="Bacteria"/>
</dbReference>
<dbReference type="PATRIC" id="fig|273677.3.peg.405"/>
<evidence type="ECO:0000313" key="6">
    <source>
        <dbReference type="Proteomes" id="UP000024001"/>
    </source>
</evidence>
<feature type="domain" description="Non-reducing end beta-L-arabinofuranosidase-like GH127 catalytic" evidence="1">
    <location>
        <begin position="17"/>
        <end position="395"/>
    </location>
</feature>